<accession>A0A1M4MXS8</accession>
<evidence type="ECO:0000313" key="4">
    <source>
        <dbReference type="EMBL" id="SCM67370.1"/>
    </source>
</evidence>
<sequence length="453" mass="48421">MTRVLIVGAGPAGMRAAEMLATAGITPVVVDEGARAGGQIYRRPPRGFIRRPEALYGSEASKAVALHQCFDTLVTQNRVEYRAQTSVLGLGDGTAHLSGPAGYEQIGFERLILATGAMDRVVPIAGWQTGGVYTLGAMQIALKAQGVALGQQIVLLGTGPLLTLLAAQLVQSGADVRAVLDTSDMLGQVRGGVAMAAARPWVTLRGLGMRRQLGRRYHAGITPLRIETDEQGPTAVHWRDAKGTQHVTSCDAVGMGWHLRAETHLADLAGAQFYWDKDFAQWLPEIDGFGRARADLYLAGDGARLLGADAAEIAGRLAAIACLRDMHLAAPDPTADLRRIDRMERFARAMQHAFPWPADLVRQADDHTVLCRCEGVTAGDLRQTADWSGPEANRAKSLGRVGMGRCQGRYCQLAGAEVIAAKAGMRTEDVGRLRSQAPVRPVPISALIQDSSD</sequence>
<evidence type="ECO:0000259" key="2">
    <source>
        <dbReference type="Pfam" id="PF07992"/>
    </source>
</evidence>
<reference evidence="5" key="1">
    <citation type="submission" date="2016-09" db="EMBL/GenBank/DDBJ databases">
        <authorList>
            <person name="Wibberg D."/>
        </authorList>
    </citation>
    <scope>NUCLEOTIDE SEQUENCE [LARGE SCALE GENOMIC DNA]</scope>
</reference>
<name>A0A1M4MXS8_9RHOB</name>
<dbReference type="PIRSF" id="PIRSF037495">
    <property type="entry name" value="Opine_OX_OoxA/HcnB"/>
    <property type="match status" value="1"/>
</dbReference>
<protein>
    <submittedName>
        <fullName evidence="4">Putative Rieske (2Fe-2S)-binding protein</fullName>
    </submittedName>
</protein>
<dbReference type="PRINTS" id="PR00411">
    <property type="entry name" value="PNDRDTASEI"/>
</dbReference>
<dbReference type="InterPro" id="IPR023753">
    <property type="entry name" value="FAD/NAD-binding_dom"/>
</dbReference>
<dbReference type="GO" id="GO:0016491">
    <property type="term" value="F:oxidoreductase activity"/>
    <property type="evidence" value="ECO:0007669"/>
    <property type="project" value="UniProtKB-KW"/>
</dbReference>
<keyword evidence="5" id="KW-1185">Reference proteome</keyword>
<proteinExistence type="predicted"/>
<evidence type="ECO:0000259" key="3">
    <source>
        <dbReference type="Pfam" id="PF17806"/>
    </source>
</evidence>
<evidence type="ECO:0000313" key="5">
    <source>
        <dbReference type="Proteomes" id="UP000184085"/>
    </source>
</evidence>
<organism evidence="4 5">
    <name type="scientific">Donghicola eburneus</name>
    <dbReference type="NCBI Taxonomy" id="393278"/>
    <lineage>
        <taxon>Bacteria</taxon>
        <taxon>Pseudomonadati</taxon>
        <taxon>Pseudomonadota</taxon>
        <taxon>Alphaproteobacteria</taxon>
        <taxon>Rhodobacterales</taxon>
        <taxon>Roseobacteraceae</taxon>
        <taxon>Donghicola</taxon>
    </lineage>
</organism>
<dbReference type="Gene3D" id="3.50.50.60">
    <property type="entry name" value="FAD/NAD(P)-binding domain"/>
    <property type="match status" value="2"/>
</dbReference>
<dbReference type="RefSeq" id="WP_072706006.1">
    <property type="nucleotide sequence ID" value="NZ_FMJB01000046.1"/>
</dbReference>
<dbReference type="InterPro" id="IPR041854">
    <property type="entry name" value="BFD-like_2Fe2S-bd_dom_sf"/>
</dbReference>
<dbReference type="InterPro" id="IPR036188">
    <property type="entry name" value="FAD/NAD-bd_sf"/>
</dbReference>
<dbReference type="CDD" id="cd19946">
    <property type="entry name" value="GlpA-like_Fer2_BFD-like"/>
    <property type="match status" value="1"/>
</dbReference>
<dbReference type="Proteomes" id="UP000184085">
    <property type="component" value="Unassembled WGS sequence"/>
</dbReference>
<dbReference type="InterPro" id="IPR041117">
    <property type="entry name" value="SoxA_A3"/>
</dbReference>
<dbReference type="Gene3D" id="1.10.10.1100">
    <property type="entry name" value="BFD-like [2Fe-2S]-binding domain"/>
    <property type="match status" value="1"/>
</dbReference>
<dbReference type="PANTHER" id="PTHR42949:SF3">
    <property type="entry name" value="ANAEROBIC GLYCEROL-3-PHOSPHATE DEHYDROGENASE SUBUNIT B"/>
    <property type="match status" value="1"/>
</dbReference>
<dbReference type="InterPro" id="IPR017224">
    <property type="entry name" value="Opine_Oxase_asu/HCN_bsu"/>
</dbReference>
<dbReference type="InterPro" id="IPR051691">
    <property type="entry name" value="Metab_Enz_Cyan_OpOx_G3PDH"/>
</dbReference>
<dbReference type="AlphaFoldDB" id="A0A1M4MXS8"/>
<keyword evidence="1" id="KW-0560">Oxidoreductase</keyword>
<dbReference type="Pfam" id="PF07992">
    <property type="entry name" value="Pyr_redox_2"/>
    <property type="match status" value="1"/>
</dbReference>
<gene>
    <name evidence="4" type="ORF">KARMA_1568</name>
</gene>
<dbReference type="SUPFAM" id="SSF51905">
    <property type="entry name" value="FAD/NAD(P)-binding domain"/>
    <property type="match status" value="1"/>
</dbReference>
<evidence type="ECO:0000256" key="1">
    <source>
        <dbReference type="ARBA" id="ARBA00023002"/>
    </source>
</evidence>
<dbReference type="Pfam" id="PF17806">
    <property type="entry name" value="SO_alpha_A3"/>
    <property type="match status" value="1"/>
</dbReference>
<dbReference type="PRINTS" id="PR00368">
    <property type="entry name" value="FADPNR"/>
</dbReference>
<feature type="domain" description="SoxA A3" evidence="3">
    <location>
        <begin position="375"/>
        <end position="447"/>
    </location>
</feature>
<dbReference type="PANTHER" id="PTHR42949">
    <property type="entry name" value="ANAEROBIC GLYCEROL-3-PHOSPHATE DEHYDROGENASE SUBUNIT B"/>
    <property type="match status" value="1"/>
</dbReference>
<dbReference type="EMBL" id="FMJB01000046">
    <property type="protein sequence ID" value="SCM67370.1"/>
    <property type="molecule type" value="Genomic_DNA"/>
</dbReference>
<feature type="domain" description="FAD/NAD(P)-binding" evidence="2">
    <location>
        <begin position="3"/>
        <end position="266"/>
    </location>
</feature>